<keyword evidence="5 9" id="KW-0342">GTP-binding</keyword>
<protein>
    <recommendedName>
        <fullName evidence="9">Signal recognition particle receptor FtsY</fullName>
        <shortName evidence="9">SRP receptor</shortName>
        <ecNumber evidence="9">3.6.5.4</ecNumber>
    </recommendedName>
</protein>
<keyword evidence="6 9" id="KW-0472">Membrane</keyword>
<organism evidence="11 12">
    <name type="scientific">Fuerstiella marisgermanici</name>
    <dbReference type="NCBI Taxonomy" id="1891926"/>
    <lineage>
        <taxon>Bacteria</taxon>
        <taxon>Pseudomonadati</taxon>
        <taxon>Planctomycetota</taxon>
        <taxon>Planctomycetia</taxon>
        <taxon>Planctomycetales</taxon>
        <taxon>Planctomycetaceae</taxon>
        <taxon>Fuerstiella</taxon>
    </lineage>
</organism>
<dbReference type="InterPro" id="IPR036225">
    <property type="entry name" value="SRP/SRP_N"/>
</dbReference>
<dbReference type="Proteomes" id="UP000187735">
    <property type="component" value="Chromosome"/>
</dbReference>
<comment type="similarity">
    <text evidence="9">Belongs to the GTP-binding SRP family. FtsY subfamily.</text>
</comment>
<dbReference type="InterPro" id="IPR013822">
    <property type="entry name" value="Signal_recog_particl_SRP54_hlx"/>
</dbReference>
<dbReference type="EC" id="3.6.5.4" evidence="9"/>
<dbReference type="SMART" id="SM00962">
    <property type="entry name" value="SRP54"/>
    <property type="match status" value="1"/>
</dbReference>
<dbReference type="PANTHER" id="PTHR43134:SF1">
    <property type="entry name" value="SIGNAL RECOGNITION PARTICLE RECEPTOR SUBUNIT ALPHA"/>
    <property type="match status" value="1"/>
</dbReference>
<dbReference type="KEGG" id="fmr:Fuma_05775"/>
<keyword evidence="4 9" id="KW-0378">Hydrolase</keyword>
<keyword evidence="7 9" id="KW-0675">Receptor</keyword>
<evidence type="ECO:0000256" key="8">
    <source>
        <dbReference type="ARBA" id="ARBA00048027"/>
    </source>
</evidence>
<keyword evidence="12" id="KW-1185">Reference proteome</keyword>
<dbReference type="Pfam" id="PF02881">
    <property type="entry name" value="SRP54_N"/>
    <property type="match status" value="1"/>
</dbReference>
<comment type="subunit">
    <text evidence="9">Part of the signal recognition particle protein translocation system, which is composed of SRP and FtsY.</text>
</comment>
<dbReference type="PROSITE" id="PS00300">
    <property type="entry name" value="SRP54"/>
    <property type="match status" value="1"/>
</dbReference>
<dbReference type="InterPro" id="IPR004390">
    <property type="entry name" value="SR_rcpt_FtsY"/>
</dbReference>
<dbReference type="SMART" id="SM00382">
    <property type="entry name" value="AAA"/>
    <property type="match status" value="1"/>
</dbReference>
<dbReference type="InterPro" id="IPR003593">
    <property type="entry name" value="AAA+_ATPase"/>
</dbReference>
<evidence type="ECO:0000313" key="11">
    <source>
        <dbReference type="EMBL" id="APZ96107.1"/>
    </source>
</evidence>
<dbReference type="FunFam" id="3.40.50.300:FF:000053">
    <property type="entry name" value="Signal recognition particle receptor FtsY"/>
    <property type="match status" value="1"/>
</dbReference>
<dbReference type="AlphaFoldDB" id="A0A1P8WPX3"/>
<dbReference type="InterPro" id="IPR027417">
    <property type="entry name" value="P-loop_NTPase"/>
</dbReference>
<keyword evidence="3 9" id="KW-0547">Nucleotide-binding</keyword>
<dbReference type="NCBIfam" id="TIGR00064">
    <property type="entry name" value="ftsY"/>
    <property type="match status" value="1"/>
</dbReference>
<dbReference type="GO" id="GO:0003924">
    <property type="term" value="F:GTPase activity"/>
    <property type="evidence" value="ECO:0007669"/>
    <property type="project" value="UniProtKB-UniRule"/>
</dbReference>
<gene>
    <name evidence="9 11" type="primary">ftsY</name>
    <name evidence="11" type="ORF">Fuma_05775</name>
</gene>
<evidence type="ECO:0000256" key="1">
    <source>
        <dbReference type="ARBA" id="ARBA00022475"/>
    </source>
</evidence>
<comment type="caution">
    <text evidence="9">Lacks conserved residue(s) required for the propagation of feature annotation.</text>
</comment>
<evidence type="ECO:0000256" key="2">
    <source>
        <dbReference type="ARBA" id="ARBA00022490"/>
    </source>
</evidence>
<dbReference type="RefSeq" id="WP_077027176.1">
    <property type="nucleotide sequence ID" value="NZ_CP017641.1"/>
</dbReference>
<dbReference type="CDD" id="cd17874">
    <property type="entry name" value="FtsY"/>
    <property type="match status" value="1"/>
</dbReference>
<keyword evidence="1 9" id="KW-1003">Cell membrane</keyword>
<dbReference type="SMART" id="SM00963">
    <property type="entry name" value="SRP54_N"/>
    <property type="match status" value="1"/>
</dbReference>
<accession>A0A1P8WPX3</accession>
<name>A0A1P8WPX3_9PLAN</name>
<dbReference type="HAMAP" id="MF_00920">
    <property type="entry name" value="FtsY"/>
    <property type="match status" value="1"/>
</dbReference>
<dbReference type="PANTHER" id="PTHR43134">
    <property type="entry name" value="SIGNAL RECOGNITION PARTICLE RECEPTOR SUBUNIT ALPHA"/>
    <property type="match status" value="1"/>
</dbReference>
<evidence type="ECO:0000256" key="3">
    <source>
        <dbReference type="ARBA" id="ARBA00022741"/>
    </source>
</evidence>
<feature type="domain" description="SRP54-type proteins GTP-binding" evidence="10">
    <location>
        <begin position="285"/>
        <end position="298"/>
    </location>
</feature>
<dbReference type="InterPro" id="IPR042101">
    <property type="entry name" value="SRP54_N_sf"/>
</dbReference>
<feature type="binding site" evidence="9">
    <location>
        <begin position="118"/>
        <end position="125"/>
    </location>
    <ligand>
        <name>GTP</name>
        <dbReference type="ChEBI" id="CHEBI:37565"/>
    </ligand>
</feature>
<reference evidence="11 12" key="1">
    <citation type="journal article" date="2016" name="Front. Microbiol.">
        <title>Fuerstia marisgermanicae gen. nov., sp. nov., an Unusual Member of the Phylum Planctomycetes from the German Wadden Sea.</title>
        <authorList>
            <person name="Kohn T."/>
            <person name="Heuer A."/>
            <person name="Jogler M."/>
            <person name="Vollmers J."/>
            <person name="Boedeker C."/>
            <person name="Bunk B."/>
            <person name="Rast P."/>
            <person name="Borchert D."/>
            <person name="Glockner I."/>
            <person name="Freese H.M."/>
            <person name="Klenk H.P."/>
            <person name="Overmann J."/>
            <person name="Kaster A.K."/>
            <person name="Rohde M."/>
            <person name="Wiegand S."/>
            <person name="Jogler C."/>
        </authorList>
    </citation>
    <scope>NUCLEOTIDE SEQUENCE [LARGE SCALE GENOMIC DNA]</scope>
    <source>
        <strain evidence="11 12">NH11</strain>
    </source>
</reference>
<evidence type="ECO:0000256" key="9">
    <source>
        <dbReference type="HAMAP-Rule" id="MF_00920"/>
    </source>
</evidence>
<dbReference type="EMBL" id="CP017641">
    <property type="protein sequence ID" value="APZ96107.1"/>
    <property type="molecule type" value="Genomic_DNA"/>
</dbReference>
<dbReference type="SUPFAM" id="SSF52540">
    <property type="entry name" value="P-loop containing nucleoside triphosphate hydrolases"/>
    <property type="match status" value="1"/>
</dbReference>
<keyword evidence="2 9" id="KW-0963">Cytoplasm</keyword>
<dbReference type="GO" id="GO:0005737">
    <property type="term" value="C:cytoplasm"/>
    <property type="evidence" value="ECO:0007669"/>
    <property type="project" value="UniProtKB-SubCell"/>
</dbReference>
<evidence type="ECO:0000313" key="12">
    <source>
        <dbReference type="Proteomes" id="UP000187735"/>
    </source>
</evidence>
<comment type="subcellular location">
    <subcellularLocation>
        <location evidence="9">Cell membrane</location>
        <topology evidence="9">Peripheral membrane protein</topology>
        <orientation evidence="9">Cytoplasmic side</orientation>
    </subcellularLocation>
    <subcellularLocation>
        <location evidence="9">Cytoplasm</location>
    </subcellularLocation>
</comment>
<dbReference type="OrthoDB" id="9804720at2"/>
<dbReference type="GO" id="GO:0005525">
    <property type="term" value="F:GTP binding"/>
    <property type="evidence" value="ECO:0007669"/>
    <property type="project" value="UniProtKB-UniRule"/>
</dbReference>
<dbReference type="GO" id="GO:0005886">
    <property type="term" value="C:plasma membrane"/>
    <property type="evidence" value="ECO:0007669"/>
    <property type="project" value="UniProtKB-SubCell"/>
</dbReference>
<evidence type="ECO:0000259" key="10">
    <source>
        <dbReference type="PROSITE" id="PS00300"/>
    </source>
</evidence>
<dbReference type="GO" id="GO:0005047">
    <property type="term" value="F:signal recognition particle binding"/>
    <property type="evidence" value="ECO:0007669"/>
    <property type="project" value="TreeGrafter"/>
</dbReference>
<dbReference type="GO" id="GO:0006614">
    <property type="term" value="P:SRP-dependent cotranslational protein targeting to membrane"/>
    <property type="evidence" value="ECO:0007669"/>
    <property type="project" value="InterPro"/>
</dbReference>
<dbReference type="SUPFAM" id="SSF47364">
    <property type="entry name" value="Domain of the SRP/SRP receptor G-proteins"/>
    <property type="match status" value="1"/>
</dbReference>
<dbReference type="Gene3D" id="1.20.120.140">
    <property type="entry name" value="Signal recognition particle SRP54, nucleotide-binding domain"/>
    <property type="match status" value="1"/>
</dbReference>
<dbReference type="Pfam" id="PF00448">
    <property type="entry name" value="SRP54"/>
    <property type="match status" value="1"/>
</dbReference>
<evidence type="ECO:0000256" key="7">
    <source>
        <dbReference type="ARBA" id="ARBA00023170"/>
    </source>
</evidence>
<evidence type="ECO:0000256" key="4">
    <source>
        <dbReference type="ARBA" id="ARBA00022801"/>
    </source>
</evidence>
<evidence type="ECO:0000256" key="6">
    <source>
        <dbReference type="ARBA" id="ARBA00023136"/>
    </source>
</evidence>
<dbReference type="InterPro" id="IPR000897">
    <property type="entry name" value="SRP54_GTPase_dom"/>
</dbReference>
<proteinExistence type="inferred from homology"/>
<feature type="binding site" evidence="9">
    <location>
        <begin position="200"/>
        <end position="204"/>
    </location>
    <ligand>
        <name>GTP</name>
        <dbReference type="ChEBI" id="CHEBI:37565"/>
    </ligand>
</feature>
<comment type="function">
    <text evidence="9">Involved in targeting and insertion of nascent membrane proteins into the cytoplasmic membrane. Acts as a receptor for the complex formed by the signal recognition particle (SRP) and the ribosome-nascent chain (RNC).</text>
</comment>
<sequence length="313" mass="33576">MGLFDRLKAGLKKTKDILRTDLRDLFKAGAILDDDVLEEFEGRLIRTDMGVAASDRIVTKLREDHGGRTVDVDAVWDTVRGELRELLKGDGSTNWDLENPLSPLAKADSGPTVILVAGVNGVGKTTSIAKISNLLQKNGNKVVLAAGDTFRAAAVEQLTMWSERLGCDIVRKDSGADPASVAYEGATKAVELNADYLIVDTAGRLQTQKNLMDELDKIRRVLQKVIPEAPHESLLVLDATTGQNGLSQAKSFSAAVECTGLVLAKLDGTARGGVTVAIRQEMGIPVKYIGVGEGIDDLEIFDPDGFVDALFSN</sequence>
<dbReference type="Gene3D" id="3.40.50.300">
    <property type="entry name" value="P-loop containing nucleotide triphosphate hydrolases"/>
    <property type="match status" value="1"/>
</dbReference>
<dbReference type="STRING" id="1891926.Fuma_05775"/>
<evidence type="ECO:0000256" key="5">
    <source>
        <dbReference type="ARBA" id="ARBA00023134"/>
    </source>
</evidence>
<comment type="catalytic activity">
    <reaction evidence="8 9">
        <text>GTP + H2O = GDP + phosphate + H(+)</text>
        <dbReference type="Rhea" id="RHEA:19669"/>
        <dbReference type="ChEBI" id="CHEBI:15377"/>
        <dbReference type="ChEBI" id="CHEBI:15378"/>
        <dbReference type="ChEBI" id="CHEBI:37565"/>
        <dbReference type="ChEBI" id="CHEBI:43474"/>
        <dbReference type="ChEBI" id="CHEBI:58189"/>
        <dbReference type="EC" id="3.6.5.4"/>
    </reaction>
</comment>